<reference evidence="2 3" key="1">
    <citation type="submission" date="2018-03" db="EMBL/GenBank/DDBJ databases">
        <title>Genomic Encyclopedia of Archaeal and Bacterial Type Strains, Phase II (KMG-II): from individual species to whole genera.</title>
        <authorList>
            <person name="Goeker M."/>
        </authorList>
    </citation>
    <scope>NUCLEOTIDE SEQUENCE [LARGE SCALE GENOMIC DNA]</scope>
    <source>
        <strain evidence="2 3">DSM 27929</strain>
    </source>
</reference>
<feature type="transmembrane region" description="Helical" evidence="1">
    <location>
        <begin position="113"/>
        <end position="131"/>
    </location>
</feature>
<evidence type="ECO:0000313" key="3">
    <source>
        <dbReference type="Proteomes" id="UP000238157"/>
    </source>
</evidence>
<keyword evidence="1" id="KW-1133">Transmembrane helix</keyword>
<organism evidence="2 3">
    <name type="scientific">Mongoliibacter ruber</name>
    <dbReference type="NCBI Taxonomy" id="1750599"/>
    <lineage>
        <taxon>Bacteria</taxon>
        <taxon>Pseudomonadati</taxon>
        <taxon>Bacteroidota</taxon>
        <taxon>Cytophagia</taxon>
        <taxon>Cytophagales</taxon>
        <taxon>Cyclobacteriaceae</taxon>
        <taxon>Mongoliibacter</taxon>
    </lineage>
</organism>
<protein>
    <recommendedName>
        <fullName evidence="4">CDP-glycerol glycerophosphotransferase (TagB/SpsB family)</fullName>
    </recommendedName>
</protein>
<proteinExistence type="predicted"/>
<dbReference type="EMBL" id="PVTR01000011">
    <property type="protein sequence ID" value="PRY85676.1"/>
    <property type="molecule type" value="Genomic_DNA"/>
</dbReference>
<evidence type="ECO:0000256" key="1">
    <source>
        <dbReference type="SAM" id="Phobius"/>
    </source>
</evidence>
<keyword evidence="1" id="KW-0812">Transmembrane</keyword>
<gene>
    <name evidence="2" type="ORF">CLW00_11118</name>
</gene>
<dbReference type="SUPFAM" id="SSF53756">
    <property type="entry name" value="UDP-Glycosyltransferase/glycogen phosphorylase"/>
    <property type="match status" value="1"/>
</dbReference>
<dbReference type="Gene3D" id="3.40.50.12580">
    <property type="match status" value="1"/>
</dbReference>
<feature type="transmembrane region" description="Helical" evidence="1">
    <location>
        <begin position="151"/>
        <end position="168"/>
    </location>
</feature>
<dbReference type="AlphaFoldDB" id="A0A2T0WG65"/>
<comment type="caution">
    <text evidence="2">The sequence shown here is derived from an EMBL/GenBank/DDBJ whole genome shotgun (WGS) entry which is preliminary data.</text>
</comment>
<dbReference type="Proteomes" id="UP000238157">
    <property type="component" value="Unassembled WGS sequence"/>
</dbReference>
<name>A0A2T0WG65_9BACT</name>
<dbReference type="InterPro" id="IPR043148">
    <property type="entry name" value="TagF_C"/>
</dbReference>
<evidence type="ECO:0000313" key="2">
    <source>
        <dbReference type="EMBL" id="PRY85676.1"/>
    </source>
</evidence>
<keyword evidence="3" id="KW-1185">Reference proteome</keyword>
<accession>A0A2T0WG65</accession>
<sequence>MISKSRQVISHSLHGRNKMYEKRGVGMLGNQNFTKAFFKVWKLKGVEFAKQLIKLKFNFINPFAFKKFLFVFVTHNQYLAIAPIFEKFRGDSTGIKHEFNVNQKLGNSSNLPFLYIFFLDFISFPVFYLLHRKFLISTYGSHIKDITLINLSSFTLSIYRIFAFLFWIKKPQYLIMANDHSDINVGAFHAAKRNQITTIYFQHANVSDIFPPMTFDYAFLYSEMAAEVYSNIKQTNTSMISVGNMKADGFIQINQERVFDRNNLRIVLCVNTVAEIETYVSLAKKLADLDNVKLIKFRLHPYLLKFQMDFDHPKIIISNSKLENSFECFKDMDLNIAGNSSIIEEALFTDTPTVYFDLDEKMSDYYGYAKNQIVITTLKNIDAVIGFIKNYDSPISVISKAVIYSSSINTKFTGKTSELVGKIIMDIDSGKFPDPEVLEKDNAESSENIYRIVGTDVNLPISG</sequence>
<evidence type="ECO:0008006" key="4">
    <source>
        <dbReference type="Google" id="ProtNLM"/>
    </source>
</evidence>
<keyword evidence="1" id="KW-0472">Membrane</keyword>